<evidence type="ECO:0000313" key="1">
    <source>
        <dbReference type="EMBL" id="WWQ65267.1"/>
    </source>
</evidence>
<gene>
    <name evidence="1" type="ORF">V2W30_19365</name>
</gene>
<sequence>MSAVTSTAAPGRRALAWARALLTVAVLLLAPLAAAPADASAPPPATASCEPGELHQDTAEAALRLPTGHPTRLPTTPRVAPGPTPAPLVPATTDHLVRPSHRVLRTVVLRC</sequence>
<dbReference type="EMBL" id="CP146022">
    <property type="protein sequence ID" value="WWQ65267.1"/>
    <property type="molecule type" value="Genomic_DNA"/>
</dbReference>
<keyword evidence="2" id="KW-1185">Reference proteome</keyword>
<reference evidence="1" key="1">
    <citation type="journal article" date="2025" name="Int. J. Syst. Evol. Microbiol.">
        <title>Streptomyces citrinus sp. nov., with yellow diffusible pigment.</title>
        <authorList>
            <person name="He Y."/>
            <person name="Yang E."/>
            <person name="Xu J."/>
            <person name="Sun Y."/>
            <person name="Sun L."/>
        </authorList>
    </citation>
    <scope>NUCLEOTIDE SEQUENCE</scope>
    <source>
        <strain evidence="1">Q6</strain>
    </source>
</reference>
<name>A0ACD5ADG5_9ACTN</name>
<dbReference type="Proteomes" id="UP001432251">
    <property type="component" value="Chromosome"/>
</dbReference>
<proteinExistence type="predicted"/>
<organism evidence="1 2">
    <name type="scientific">Streptomyces citrinus</name>
    <dbReference type="NCBI Taxonomy" id="3118173"/>
    <lineage>
        <taxon>Bacteria</taxon>
        <taxon>Bacillati</taxon>
        <taxon>Actinomycetota</taxon>
        <taxon>Actinomycetes</taxon>
        <taxon>Kitasatosporales</taxon>
        <taxon>Streptomycetaceae</taxon>
        <taxon>Streptomyces</taxon>
    </lineage>
</organism>
<protein>
    <submittedName>
        <fullName evidence="1">Uncharacterized protein</fullName>
    </submittedName>
</protein>
<accession>A0ACD5ADG5</accession>
<evidence type="ECO:0000313" key="2">
    <source>
        <dbReference type="Proteomes" id="UP001432251"/>
    </source>
</evidence>